<dbReference type="GO" id="GO:0004497">
    <property type="term" value="F:monooxygenase activity"/>
    <property type="evidence" value="ECO:0007669"/>
    <property type="project" value="TreeGrafter"/>
</dbReference>
<dbReference type="NCBIfam" id="TIGR04046">
    <property type="entry name" value="MSMEG_0569_nitr"/>
    <property type="match status" value="1"/>
</dbReference>
<dbReference type="PANTHER" id="PTHR43539">
    <property type="entry name" value="FLAVIN-BINDING MONOOXYGENASE-LIKE PROTEIN (AFU_ORTHOLOGUE AFUA_4G09220)"/>
    <property type="match status" value="1"/>
</dbReference>
<keyword evidence="3" id="KW-1185">Reference proteome</keyword>
<reference evidence="2 3" key="1">
    <citation type="journal article" date="2010" name="J. Bacteriol.">
        <title>Complete genome sequence of the aerobic facultative methanotroph Methylocella silvestris BL2.</title>
        <authorList>
            <person name="Chen Y."/>
            <person name="Crombie A."/>
            <person name="Rahman M.T."/>
            <person name="Dedysh S.N."/>
            <person name="Liesack W."/>
            <person name="Stott M.B."/>
            <person name="Alam M."/>
            <person name="Theisen A.R."/>
            <person name="Murrell J.C."/>
            <person name="Dunfield P.F."/>
        </authorList>
    </citation>
    <scope>NUCLEOTIDE SEQUENCE [LARGE SCALE GENOMIC DNA]</scope>
    <source>
        <strain evidence="3">DSM 15510 / CIP 108128 / LMG 27833 / NCIMB 13906 / BL2</strain>
    </source>
</reference>
<evidence type="ECO:0000313" key="2">
    <source>
        <dbReference type="EMBL" id="ACK50940.1"/>
    </source>
</evidence>
<evidence type="ECO:0000313" key="3">
    <source>
        <dbReference type="Proteomes" id="UP000002257"/>
    </source>
</evidence>
<dbReference type="InterPro" id="IPR036188">
    <property type="entry name" value="FAD/NAD-bd_sf"/>
</dbReference>
<keyword evidence="1" id="KW-0560">Oxidoreductase</keyword>
<name>B8EPT6_METSB</name>
<dbReference type="eggNOG" id="COG2072">
    <property type="taxonomic scope" value="Bacteria"/>
</dbReference>
<dbReference type="EMBL" id="CP001280">
    <property type="protein sequence ID" value="ACK50940.1"/>
    <property type="molecule type" value="Genomic_DNA"/>
</dbReference>
<dbReference type="STRING" id="395965.Msil_1998"/>
<dbReference type="Gene3D" id="3.50.50.60">
    <property type="entry name" value="FAD/NAD(P)-binding domain"/>
    <property type="match status" value="2"/>
</dbReference>
<organism evidence="2 3">
    <name type="scientific">Methylocella silvestris (strain DSM 15510 / CIP 108128 / LMG 27833 / NCIMB 13906 / BL2)</name>
    <dbReference type="NCBI Taxonomy" id="395965"/>
    <lineage>
        <taxon>Bacteria</taxon>
        <taxon>Pseudomonadati</taxon>
        <taxon>Pseudomonadota</taxon>
        <taxon>Alphaproteobacteria</taxon>
        <taxon>Hyphomicrobiales</taxon>
        <taxon>Beijerinckiaceae</taxon>
        <taxon>Methylocella</taxon>
    </lineage>
</organism>
<accession>B8EPT6</accession>
<dbReference type="KEGG" id="msl:Msil_1998"/>
<dbReference type="Proteomes" id="UP000002257">
    <property type="component" value="Chromosome"/>
</dbReference>
<dbReference type="AlphaFoldDB" id="B8EPT6"/>
<evidence type="ECO:0000256" key="1">
    <source>
        <dbReference type="ARBA" id="ARBA00023002"/>
    </source>
</evidence>
<protein>
    <submittedName>
        <fullName evidence="2">Putative flavoprotein involved in K+ transport</fullName>
    </submittedName>
</protein>
<sequence>MNEEMNAMTNSATIPHIPVAVVGGGQAGLSISYELKRRCVEHLVFEKNTAMHVWSTRRWDNFCLVTPNWQCQLPGYPYSGSDPDGFMKKDEIIAYLEGFLKAVDPPLREGVAVRRVAVRPEGGFSVETNAGSYTAGQIVVASGGYHLPIVPRMAERLPKEIHQIHSEQYRNAASLPEGAVLVVGSGQSGAQIAEDLHLAGRKVHLAVGAAPRCARFYRGRDVVTWLADMGYYDMPVDRHPLREGVRDNTNHYVTGRDGGRDIDLRRFALEGMQLYGALDDIDGDVLTFRPTLTTALDDADKIYNGINASIDKYIDENGIEAPPPSVYVPPWAPQEDPLSLSLDETGVTTIIWCIGFQPDFRWLDAPVFNGGGHPQHRRGVTRQAGVYFLGLPWLHTWGSGRFSSVARDASFLADRIEEQLAGAADATETAESLS</sequence>
<proteinExistence type="predicted"/>
<dbReference type="Pfam" id="PF13738">
    <property type="entry name" value="Pyr_redox_3"/>
    <property type="match status" value="1"/>
</dbReference>
<dbReference type="InterPro" id="IPR050982">
    <property type="entry name" value="Auxin_biosynth/cation_transpt"/>
</dbReference>
<dbReference type="PANTHER" id="PTHR43539:SF78">
    <property type="entry name" value="FLAVIN-CONTAINING MONOOXYGENASE"/>
    <property type="match status" value="1"/>
</dbReference>
<dbReference type="SUPFAM" id="SSF51905">
    <property type="entry name" value="FAD/NAD(P)-binding domain"/>
    <property type="match status" value="1"/>
</dbReference>
<gene>
    <name evidence="2" type="ordered locus">Msil_1998</name>
</gene>
<dbReference type="HOGENOM" id="CLU_006909_1_1_5"/>
<dbReference type="InterPro" id="IPR024000">
    <property type="entry name" value="CHP04046_FMN-dependent"/>
</dbReference>
<dbReference type="GO" id="GO:0050660">
    <property type="term" value="F:flavin adenine dinucleotide binding"/>
    <property type="evidence" value="ECO:0007669"/>
    <property type="project" value="TreeGrafter"/>
</dbReference>